<dbReference type="Pfam" id="PF02222">
    <property type="entry name" value="ATP-grasp"/>
    <property type="match status" value="1"/>
</dbReference>
<reference evidence="7 8" key="1">
    <citation type="submission" date="2016-10" db="EMBL/GenBank/DDBJ databases">
        <authorList>
            <person name="de Groot N.N."/>
        </authorList>
    </citation>
    <scope>NUCLEOTIDE SEQUENCE [LARGE SCALE GENOMIC DNA]</scope>
    <source>
        <strain evidence="7 8">KH2T6</strain>
    </source>
</reference>
<dbReference type="GO" id="GO:0005829">
    <property type="term" value="C:cytosol"/>
    <property type="evidence" value="ECO:0007669"/>
    <property type="project" value="TreeGrafter"/>
</dbReference>
<evidence type="ECO:0000256" key="1">
    <source>
        <dbReference type="ARBA" id="ARBA00022598"/>
    </source>
</evidence>
<organism evidence="7 8">
    <name type="scientific">Ruminococcus albus</name>
    <dbReference type="NCBI Taxonomy" id="1264"/>
    <lineage>
        <taxon>Bacteria</taxon>
        <taxon>Bacillati</taxon>
        <taxon>Bacillota</taxon>
        <taxon>Clostridia</taxon>
        <taxon>Eubacteriales</taxon>
        <taxon>Oscillospiraceae</taxon>
        <taxon>Ruminococcus</taxon>
    </lineage>
</organism>
<evidence type="ECO:0000256" key="2">
    <source>
        <dbReference type="ARBA" id="ARBA00022741"/>
    </source>
</evidence>
<evidence type="ECO:0000256" key="5">
    <source>
        <dbReference type="PROSITE-ProRule" id="PRU00409"/>
    </source>
</evidence>
<dbReference type="Proteomes" id="UP000186015">
    <property type="component" value="Unassembled WGS sequence"/>
</dbReference>
<dbReference type="PROSITE" id="PS50975">
    <property type="entry name" value="ATP_GRASP"/>
    <property type="match status" value="1"/>
</dbReference>
<dbReference type="Gene3D" id="3.30.470.20">
    <property type="entry name" value="ATP-grasp fold, B domain"/>
    <property type="match status" value="1"/>
</dbReference>
<gene>
    <name evidence="7" type="ORF">SAMN05216469_10752</name>
</gene>
<protein>
    <submittedName>
        <fullName evidence="7">ATP-grasp domain-containing protein</fullName>
    </submittedName>
</protein>
<dbReference type="GO" id="GO:0046872">
    <property type="term" value="F:metal ion binding"/>
    <property type="evidence" value="ECO:0007669"/>
    <property type="project" value="InterPro"/>
</dbReference>
<dbReference type="SUPFAM" id="SSF56059">
    <property type="entry name" value="Glutathione synthetase ATP-binding domain-like"/>
    <property type="match status" value="1"/>
</dbReference>
<dbReference type="AlphaFoldDB" id="A0A1H7KPS8"/>
<dbReference type="InterPro" id="IPR003135">
    <property type="entry name" value="ATP-grasp_carboxylate-amine"/>
</dbReference>
<name>A0A1H7KPS8_RUMAL</name>
<dbReference type="InterPro" id="IPR013815">
    <property type="entry name" value="ATP_grasp_subdomain_1"/>
</dbReference>
<evidence type="ECO:0000313" key="8">
    <source>
        <dbReference type="Proteomes" id="UP000186015"/>
    </source>
</evidence>
<feature type="domain" description="ATP-grasp" evidence="6">
    <location>
        <begin position="128"/>
        <end position="319"/>
    </location>
</feature>
<dbReference type="GO" id="GO:0016874">
    <property type="term" value="F:ligase activity"/>
    <property type="evidence" value="ECO:0007669"/>
    <property type="project" value="UniProtKB-KW"/>
</dbReference>
<keyword evidence="1" id="KW-0436">Ligase</keyword>
<sequence>MINADLTVVVFGKHYLSSLDIIRSLGIAGYRVSLALVTNAKSIFNIAAKSKFVSEKKQIPLKEDETVINEFLTFSHSIIGRKFLFPVDDYANAIIDKFREILEKEYILPINEDANHSLTELMDKHVQWELAKKAGLNVPAETVIDLSKPIDIPDNIEYPCFCKPLLSVSGYKKEQCRCNSEEELKEHLNKLKNTNSKRSVLIQKFLEIEDEFVLLGICTFDKAFISGVVNKIIYTKHVKGLGVVFTINDIMDNDELTKIKDKIECFLLSTGYVGMFDLEFAKANGKLFFNELNIRPSGLGYSLVKSKMNLPPILVQSLTNEVPNYSKIQNGKYGITFLSEKNVFDDYFKNTISFRQLCSYYRKTDDSLIKDSKDLVPLMYFYLYQTKRLFSKLAHRRRV</sequence>
<evidence type="ECO:0000256" key="4">
    <source>
        <dbReference type="ARBA" id="ARBA00022840"/>
    </source>
</evidence>
<keyword evidence="4 5" id="KW-0067">ATP-binding</keyword>
<dbReference type="InterPro" id="IPR011761">
    <property type="entry name" value="ATP-grasp"/>
</dbReference>
<dbReference type="PANTHER" id="PTHR43055">
    <property type="entry name" value="FORMATE-DEPENDENT PHOSPHORIBOSYLGLYCINAMIDE FORMYLTRANSFERASE"/>
    <property type="match status" value="1"/>
</dbReference>
<dbReference type="OrthoDB" id="5420347at2"/>
<dbReference type="PANTHER" id="PTHR43055:SF1">
    <property type="entry name" value="FORMATE-DEPENDENT PHOSPHORIBOSYLGLYCINAMIDE FORMYLTRANSFERASE"/>
    <property type="match status" value="1"/>
</dbReference>
<proteinExistence type="predicted"/>
<dbReference type="GO" id="GO:0006164">
    <property type="term" value="P:purine nucleotide biosynthetic process"/>
    <property type="evidence" value="ECO:0007669"/>
    <property type="project" value="UniProtKB-KW"/>
</dbReference>
<evidence type="ECO:0000256" key="3">
    <source>
        <dbReference type="ARBA" id="ARBA00022755"/>
    </source>
</evidence>
<keyword evidence="3" id="KW-0658">Purine biosynthesis</keyword>
<evidence type="ECO:0000259" key="6">
    <source>
        <dbReference type="PROSITE" id="PS50975"/>
    </source>
</evidence>
<dbReference type="GO" id="GO:0005524">
    <property type="term" value="F:ATP binding"/>
    <property type="evidence" value="ECO:0007669"/>
    <property type="project" value="UniProtKB-UniRule"/>
</dbReference>
<evidence type="ECO:0000313" key="7">
    <source>
        <dbReference type="EMBL" id="SEK88831.1"/>
    </source>
</evidence>
<dbReference type="EMBL" id="FOAT01000007">
    <property type="protein sequence ID" value="SEK88831.1"/>
    <property type="molecule type" value="Genomic_DNA"/>
</dbReference>
<dbReference type="RefSeq" id="WP_074833086.1">
    <property type="nucleotide sequence ID" value="NZ_FOAT01000007.1"/>
</dbReference>
<keyword evidence="2 5" id="KW-0547">Nucleotide-binding</keyword>
<dbReference type="Gene3D" id="3.30.1490.20">
    <property type="entry name" value="ATP-grasp fold, A domain"/>
    <property type="match status" value="1"/>
</dbReference>
<accession>A0A1H7KPS8</accession>